<organism evidence="2 3">
    <name type="scientific">Sphingomonas cremea</name>
    <dbReference type="NCBI Taxonomy" id="2904799"/>
    <lineage>
        <taxon>Bacteria</taxon>
        <taxon>Pseudomonadati</taxon>
        <taxon>Pseudomonadota</taxon>
        <taxon>Alphaproteobacteria</taxon>
        <taxon>Sphingomonadales</taxon>
        <taxon>Sphingomonadaceae</taxon>
        <taxon>Sphingomonas</taxon>
    </lineage>
</organism>
<comment type="caution">
    <text evidence="2">The sequence shown here is derived from an EMBL/GenBank/DDBJ whole genome shotgun (WGS) entry which is preliminary data.</text>
</comment>
<protein>
    <submittedName>
        <fullName evidence="2">Uncharacterized protein</fullName>
    </submittedName>
</protein>
<dbReference type="EMBL" id="JAKFGM010000001">
    <property type="protein sequence ID" value="MCF2514627.1"/>
    <property type="molecule type" value="Genomic_DNA"/>
</dbReference>
<dbReference type="AlphaFoldDB" id="A0A9X1TYA6"/>
<gene>
    <name evidence="2" type="ORF">LVY65_06045</name>
</gene>
<feature type="chain" id="PRO_5040797345" evidence="1">
    <location>
        <begin position="23"/>
        <end position="146"/>
    </location>
</feature>
<dbReference type="Proteomes" id="UP001139410">
    <property type="component" value="Unassembled WGS sequence"/>
</dbReference>
<keyword evidence="3" id="KW-1185">Reference proteome</keyword>
<feature type="signal peptide" evidence="1">
    <location>
        <begin position="1"/>
        <end position="22"/>
    </location>
</feature>
<evidence type="ECO:0000256" key="1">
    <source>
        <dbReference type="SAM" id="SignalP"/>
    </source>
</evidence>
<accession>A0A9X1TYA6</accession>
<name>A0A9X1TYA6_9SPHN</name>
<sequence>MRKLVLAALGAATMAFAVPAPAQELPLKSGEYWDVAAISVDDGHFPDYVDFLAGEFRKRNDFSVSKGWIKGYRIFANVNPRDGEPDLYLVTIFDHVSTPAEDIQREKEMNAFMAQSTRQSAAGSGHRATYRKLRGDMLLQELVWSR</sequence>
<evidence type="ECO:0000313" key="2">
    <source>
        <dbReference type="EMBL" id="MCF2514627.1"/>
    </source>
</evidence>
<reference evidence="2" key="1">
    <citation type="submission" date="2022-01" db="EMBL/GenBank/DDBJ databases">
        <authorList>
            <person name="Jo J.-H."/>
            <person name="Im W.-T."/>
        </authorList>
    </citation>
    <scope>NUCLEOTIDE SEQUENCE</scope>
    <source>
        <strain evidence="2">G124</strain>
    </source>
</reference>
<keyword evidence="1" id="KW-0732">Signal</keyword>
<evidence type="ECO:0000313" key="3">
    <source>
        <dbReference type="Proteomes" id="UP001139410"/>
    </source>
</evidence>
<dbReference type="RefSeq" id="WP_235067083.1">
    <property type="nucleotide sequence ID" value="NZ_JAKFGM010000001.1"/>
</dbReference>
<proteinExistence type="predicted"/>